<dbReference type="Proteomes" id="UP000236178">
    <property type="component" value="Unassembled WGS sequence"/>
</dbReference>
<proteinExistence type="predicted"/>
<sequence length="374" mass="42489">MHIDGVRAIRPNSVLMDNTTLFTCLPMASEEARRECHWATKDWAEDLIDRGMSNLVESLILHEAVYVDGEQRYHSPVVQEISELFPGLIRGVGVGADRGQVLGQLSRAMSGGEGIGHGLYSIAFHASRSRRTGEPLHLSHIYGFLHEEILRTRLRGYPPERGHIDPMVFRTFFYLALGAQTGLPYAPYSLRNPILLALSERDLIDLVGGRTRQSGPAYYAEIAKGILRSFDDHVRTALSDRLREGPVRLPALSMPSFWEVIKARTEHATAVAERVLELRERAAPYRKYVGRLSAAYESGDLWLLRQQQELLADLMEQLGSSMRIPRWEWKRVVVPVKVKSPFVELDQVSLRVPALSRFRGPHFAFLHDWTARRF</sequence>
<evidence type="ECO:0000313" key="1">
    <source>
        <dbReference type="EMBL" id="PKT74880.1"/>
    </source>
</evidence>
<gene>
    <name evidence="1" type="ORF">CW362_00300</name>
</gene>
<dbReference type="AlphaFoldDB" id="A0A2I0SYA5"/>
<evidence type="ECO:0000313" key="2">
    <source>
        <dbReference type="Proteomes" id="UP000236178"/>
    </source>
</evidence>
<comment type="caution">
    <text evidence="1">The sequence shown here is derived from an EMBL/GenBank/DDBJ whole genome shotgun (WGS) entry which is preliminary data.</text>
</comment>
<dbReference type="EMBL" id="PJOS01000001">
    <property type="protein sequence ID" value="PKT74880.1"/>
    <property type="molecule type" value="Genomic_DNA"/>
</dbReference>
<organism evidence="1 2">
    <name type="scientific">Streptomyces populi</name>
    <dbReference type="NCBI Taxonomy" id="2058924"/>
    <lineage>
        <taxon>Bacteria</taxon>
        <taxon>Bacillati</taxon>
        <taxon>Actinomycetota</taxon>
        <taxon>Actinomycetes</taxon>
        <taxon>Kitasatosporales</taxon>
        <taxon>Streptomycetaceae</taxon>
        <taxon>Streptomyces</taxon>
    </lineage>
</organism>
<reference evidence="1 2" key="1">
    <citation type="submission" date="2017-12" db="EMBL/GenBank/DDBJ databases">
        <title>Streptomyces populusis sp. nov., a novel endophytic actinobacterium isolated from stems of Populus adenopoda Maxim.</title>
        <authorList>
            <person name="Wang Z."/>
        </authorList>
    </citation>
    <scope>NUCLEOTIDE SEQUENCE [LARGE SCALE GENOMIC DNA]</scope>
    <source>
        <strain evidence="1 2">A249</strain>
    </source>
</reference>
<name>A0A2I0SYA5_9ACTN</name>
<keyword evidence="2" id="KW-1185">Reference proteome</keyword>
<accession>A0A2I0SYA5</accession>
<protein>
    <submittedName>
        <fullName evidence="1">Uncharacterized protein</fullName>
    </submittedName>
</protein>
<dbReference type="RefSeq" id="WP_103547190.1">
    <property type="nucleotide sequence ID" value="NZ_KZ626840.1"/>
</dbReference>